<protein>
    <submittedName>
        <fullName evidence="1">Uncharacterized protein</fullName>
    </submittedName>
</protein>
<gene>
    <name evidence="1" type="ORF">SAMN04488587_1902</name>
</gene>
<dbReference type="InterPro" id="IPR054227">
    <property type="entry name" value="DUF6951"/>
</dbReference>
<dbReference type="EMBL" id="FOHQ01000006">
    <property type="protein sequence ID" value="SET00640.1"/>
    <property type="molecule type" value="Genomic_DNA"/>
</dbReference>
<evidence type="ECO:0000313" key="2">
    <source>
        <dbReference type="Proteomes" id="UP000243338"/>
    </source>
</evidence>
<accession>A0A1I0B3V6</accession>
<proteinExistence type="predicted"/>
<dbReference type="AlphaFoldDB" id="A0A1I0B3V6"/>
<keyword evidence="2" id="KW-1185">Reference proteome</keyword>
<name>A0A1I0B3V6_9EURY</name>
<dbReference type="Proteomes" id="UP000243338">
    <property type="component" value="Unassembled WGS sequence"/>
</dbReference>
<organism evidence="1 2">
    <name type="scientific">Methanococcoides vulcani</name>
    <dbReference type="NCBI Taxonomy" id="1353158"/>
    <lineage>
        <taxon>Archaea</taxon>
        <taxon>Methanobacteriati</taxon>
        <taxon>Methanobacteriota</taxon>
        <taxon>Stenosarchaea group</taxon>
        <taxon>Methanomicrobia</taxon>
        <taxon>Methanosarcinales</taxon>
        <taxon>Methanosarcinaceae</taxon>
        <taxon>Methanococcoides</taxon>
    </lineage>
</organism>
<evidence type="ECO:0000313" key="1">
    <source>
        <dbReference type="EMBL" id="SET00640.1"/>
    </source>
</evidence>
<sequence length="121" mass="13594">MREENVFEQKIREDNKMTKITVDSVICGFTHTINGKLNDDKIIIDIESPCEKIKGFSHMEVPMMEIFGIDDNYVIRKAKDAKCSSTCLIPCAVLHMCSLEAGFMSKNLAENSGSISINFEP</sequence>
<dbReference type="Pfam" id="PF22263">
    <property type="entry name" value="DUF6951"/>
    <property type="match status" value="1"/>
</dbReference>
<reference evidence="2" key="1">
    <citation type="submission" date="2016-10" db="EMBL/GenBank/DDBJ databases">
        <authorList>
            <person name="Varghese N."/>
            <person name="Submissions S."/>
        </authorList>
    </citation>
    <scope>NUCLEOTIDE SEQUENCE [LARGE SCALE GENOMIC DNA]</scope>
    <source>
        <strain evidence="2">SLH 33</strain>
    </source>
</reference>